<name>A0AAD3TFM6_NEPGR</name>
<proteinExistence type="predicted"/>
<dbReference type="Proteomes" id="UP001279734">
    <property type="component" value="Unassembled WGS sequence"/>
</dbReference>
<evidence type="ECO:0000313" key="3">
    <source>
        <dbReference type="Proteomes" id="UP001279734"/>
    </source>
</evidence>
<protein>
    <submittedName>
        <fullName evidence="2">Uncharacterized protein</fullName>
    </submittedName>
</protein>
<evidence type="ECO:0000313" key="2">
    <source>
        <dbReference type="EMBL" id="GMH28193.1"/>
    </source>
</evidence>
<keyword evidence="1" id="KW-0472">Membrane</keyword>
<sequence length="329" mass="35330">MNRLAGKTGIPHGLNPEIVASDAEKLSLSTDHLAHPVEQFSSNGIWVNKAQQDTYPEGAVALSVTGAHHSPLELGLPHMKRLSGYLVPYLLLGWFGSSAHCLSDTEWGVYCWSLSPDGVADVDALAVHCIPAPTLTLSLLGVSANLRAPLDACGLSDDPPPRWQPEPADTEDSLPVNEIILPFQLGIADAQLSPNTPDSELHHHPFDIDDFMLTPSSIKGISKNGWLRVFFAVVGTFAGILDGWVAFYQCRHPGSGVEAFGFMLILINAACSSNANAVLVGWRKNSTVVTAVGRGLGLSRVLMVDLLGQLLWALLLYYCCGSYGCCILF</sequence>
<dbReference type="EMBL" id="BSYO01000034">
    <property type="protein sequence ID" value="GMH28193.1"/>
    <property type="molecule type" value="Genomic_DNA"/>
</dbReference>
<feature type="transmembrane region" description="Helical" evidence="1">
    <location>
        <begin position="301"/>
        <end position="318"/>
    </location>
</feature>
<organism evidence="2 3">
    <name type="scientific">Nepenthes gracilis</name>
    <name type="common">Slender pitcher plant</name>
    <dbReference type="NCBI Taxonomy" id="150966"/>
    <lineage>
        <taxon>Eukaryota</taxon>
        <taxon>Viridiplantae</taxon>
        <taxon>Streptophyta</taxon>
        <taxon>Embryophyta</taxon>
        <taxon>Tracheophyta</taxon>
        <taxon>Spermatophyta</taxon>
        <taxon>Magnoliopsida</taxon>
        <taxon>eudicotyledons</taxon>
        <taxon>Gunneridae</taxon>
        <taxon>Pentapetalae</taxon>
        <taxon>Caryophyllales</taxon>
        <taxon>Nepenthaceae</taxon>
        <taxon>Nepenthes</taxon>
    </lineage>
</organism>
<reference evidence="2" key="1">
    <citation type="submission" date="2023-05" db="EMBL/GenBank/DDBJ databases">
        <title>Nepenthes gracilis genome sequencing.</title>
        <authorList>
            <person name="Fukushima K."/>
        </authorList>
    </citation>
    <scope>NUCLEOTIDE SEQUENCE</scope>
    <source>
        <strain evidence="2">SING2019-196</strain>
    </source>
</reference>
<keyword evidence="1" id="KW-1133">Transmembrane helix</keyword>
<gene>
    <name evidence="2" type="ORF">Nepgr_030036</name>
</gene>
<dbReference type="AlphaFoldDB" id="A0AAD3TFM6"/>
<comment type="caution">
    <text evidence="2">The sequence shown here is derived from an EMBL/GenBank/DDBJ whole genome shotgun (WGS) entry which is preliminary data.</text>
</comment>
<keyword evidence="3" id="KW-1185">Reference proteome</keyword>
<accession>A0AAD3TFM6</accession>
<keyword evidence="1" id="KW-0812">Transmembrane</keyword>
<feature type="transmembrane region" description="Helical" evidence="1">
    <location>
        <begin position="226"/>
        <end position="247"/>
    </location>
</feature>
<feature type="transmembrane region" description="Helical" evidence="1">
    <location>
        <begin position="259"/>
        <end position="280"/>
    </location>
</feature>
<evidence type="ECO:0000256" key="1">
    <source>
        <dbReference type="SAM" id="Phobius"/>
    </source>
</evidence>